<dbReference type="EMBL" id="MCGN01000012">
    <property type="protein sequence ID" value="ORY90595.1"/>
    <property type="molecule type" value="Genomic_DNA"/>
</dbReference>
<keyword evidence="3" id="KW-1133">Transmembrane helix</keyword>
<keyword evidence="8" id="KW-1185">Reference proteome</keyword>
<dbReference type="PANTHER" id="PTHR28538">
    <property type="entry name" value="INTEGRAL INNER NUCLEAR MEMBRANE PROTEIN IMA1"/>
    <property type="match status" value="1"/>
</dbReference>
<keyword evidence="2" id="KW-0812">Transmembrane</keyword>
<comment type="caution">
    <text evidence="7">The sequence shown here is derived from an EMBL/GenBank/DDBJ whole genome shotgun (WGS) entry which is preliminary data.</text>
</comment>
<dbReference type="GO" id="GO:0044732">
    <property type="term" value="C:mitotic spindle pole body"/>
    <property type="evidence" value="ECO:0007669"/>
    <property type="project" value="TreeGrafter"/>
</dbReference>
<evidence type="ECO:0000313" key="8">
    <source>
        <dbReference type="Proteomes" id="UP000242180"/>
    </source>
</evidence>
<evidence type="ECO:0000313" key="7">
    <source>
        <dbReference type="EMBL" id="ORY90595.1"/>
    </source>
</evidence>
<evidence type="ECO:0000256" key="5">
    <source>
        <dbReference type="ARBA" id="ARBA00023242"/>
    </source>
</evidence>
<dbReference type="GO" id="GO:0034506">
    <property type="term" value="C:chromosome, centromeric core domain"/>
    <property type="evidence" value="ECO:0007669"/>
    <property type="project" value="TreeGrafter"/>
</dbReference>
<sequence>MRDEKLNRPVTPKRSATRAAMHARRLCDSCEANQQLIYQIMSDYIRDEKDPEYQHSIETADAYKAKLHEKHPLCDACQAKIDALVAEQKAVLQQRQRDATMSSAEQIPRLPSLPVCLCRTTLWSLCHLGTFLLCLYVHYYPPQYRESDATNPVWSNFLSEVVIWYQAQPGLLPALDALVRRRLL</sequence>
<proteinExistence type="predicted"/>
<organism evidence="7 8">
    <name type="scientific">Syncephalastrum racemosum</name>
    <name type="common">Filamentous fungus</name>
    <dbReference type="NCBI Taxonomy" id="13706"/>
    <lineage>
        <taxon>Eukaryota</taxon>
        <taxon>Fungi</taxon>
        <taxon>Fungi incertae sedis</taxon>
        <taxon>Mucoromycota</taxon>
        <taxon>Mucoromycotina</taxon>
        <taxon>Mucoromycetes</taxon>
        <taxon>Mucorales</taxon>
        <taxon>Syncephalastraceae</taxon>
        <taxon>Syncephalastrum</taxon>
    </lineage>
</organism>
<name>A0A1X2H0I9_SYNRA</name>
<dbReference type="PANTHER" id="PTHR28538:SF1">
    <property type="entry name" value="INTEGRAL INNER NUCLEAR MEMBRANE PROTEIN IMA1"/>
    <property type="match status" value="1"/>
</dbReference>
<evidence type="ECO:0000256" key="1">
    <source>
        <dbReference type="ARBA" id="ARBA00004473"/>
    </source>
</evidence>
<dbReference type="GO" id="GO:0071765">
    <property type="term" value="P:nuclear inner membrane organization"/>
    <property type="evidence" value="ECO:0007669"/>
    <property type="project" value="InterPro"/>
</dbReference>
<gene>
    <name evidence="7" type="ORF">BCR43DRAFT_116425</name>
</gene>
<keyword evidence="4" id="KW-0472">Membrane</keyword>
<dbReference type="Pfam" id="PF09779">
    <property type="entry name" value="Ima1_N"/>
    <property type="match status" value="1"/>
</dbReference>
<dbReference type="AlphaFoldDB" id="A0A1X2H0I9"/>
<dbReference type="Proteomes" id="UP000242180">
    <property type="component" value="Unassembled WGS sequence"/>
</dbReference>
<reference evidence="7 8" key="1">
    <citation type="submission" date="2016-07" db="EMBL/GenBank/DDBJ databases">
        <title>Pervasive Adenine N6-methylation of Active Genes in Fungi.</title>
        <authorList>
            <consortium name="DOE Joint Genome Institute"/>
            <person name="Mondo S.J."/>
            <person name="Dannebaum R.O."/>
            <person name="Kuo R.C."/>
            <person name="Labutti K."/>
            <person name="Haridas S."/>
            <person name="Kuo A."/>
            <person name="Salamov A."/>
            <person name="Ahrendt S.R."/>
            <person name="Lipzen A."/>
            <person name="Sullivan W."/>
            <person name="Andreopoulos W.B."/>
            <person name="Clum A."/>
            <person name="Lindquist E."/>
            <person name="Daum C."/>
            <person name="Ramamoorthy G.K."/>
            <person name="Gryganskyi A."/>
            <person name="Culley D."/>
            <person name="Magnuson J.K."/>
            <person name="James T.Y."/>
            <person name="O'Malley M.A."/>
            <person name="Stajich J.E."/>
            <person name="Spatafora J.W."/>
            <person name="Visel A."/>
            <person name="Grigoriev I.V."/>
        </authorList>
    </citation>
    <scope>NUCLEOTIDE SEQUENCE [LARGE SCALE GENOMIC DNA]</scope>
    <source>
        <strain evidence="7 8">NRRL 2496</strain>
    </source>
</reference>
<dbReference type="STRING" id="13706.A0A1X2H0I9"/>
<dbReference type="InterPro" id="IPR042321">
    <property type="entry name" value="Ima1"/>
</dbReference>
<dbReference type="GO" id="GO:0005637">
    <property type="term" value="C:nuclear inner membrane"/>
    <property type="evidence" value="ECO:0007669"/>
    <property type="project" value="UniProtKB-SubCell"/>
</dbReference>
<evidence type="ECO:0000256" key="4">
    <source>
        <dbReference type="ARBA" id="ARBA00023136"/>
    </source>
</evidence>
<dbReference type="GO" id="GO:0034992">
    <property type="term" value="C:microtubule organizing center attachment site"/>
    <property type="evidence" value="ECO:0007669"/>
    <property type="project" value="TreeGrafter"/>
</dbReference>
<evidence type="ECO:0000259" key="6">
    <source>
        <dbReference type="Pfam" id="PF09779"/>
    </source>
</evidence>
<evidence type="ECO:0000256" key="2">
    <source>
        <dbReference type="ARBA" id="ARBA00022692"/>
    </source>
</evidence>
<keyword evidence="5" id="KW-0539">Nucleus</keyword>
<evidence type="ECO:0000256" key="3">
    <source>
        <dbReference type="ARBA" id="ARBA00022989"/>
    </source>
</evidence>
<comment type="subcellular location">
    <subcellularLocation>
        <location evidence="1">Nucleus inner membrane</location>
        <topology evidence="1">Multi-pass membrane protein</topology>
    </subcellularLocation>
</comment>
<dbReference type="InterPro" id="IPR018617">
    <property type="entry name" value="Ima1_N"/>
</dbReference>
<protein>
    <recommendedName>
        <fullName evidence="6">Ima1 N-terminal domain-containing protein</fullName>
    </recommendedName>
</protein>
<feature type="domain" description="Ima1 N-terminal" evidence="6">
    <location>
        <begin position="13"/>
        <end position="81"/>
    </location>
</feature>
<dbReference type="InParanoid" id="A0A1X2H0I9"/>
<dbReference type="OrthoDB" id="5966927at2759"/>
<accession>A0A1X2H0I9</accession>